<dbReference type="SUPFAM" id="SSF142754">
    <property type="entry name" value="NadA-like"/>
    <property type="match status" value="1"/>
</dbReference>
<dbReference type="GO" id="GO:0051539">
    <property type="term" value="F:4 iron, 4 sulfur cluster binding"/>
    <property type="evidence" value="ECO:0007669"/>
    <property type="project" value="UniProtKB-KW"/>
</dbReference>
<dbReference type="Gene3D" id="3.40.50.10800">
    <property type="entry name" value="NadA-like"/>
    <property type="match status" value="3"/>
</dbReference>
<dbReference type="NCBIfam" id="NF006879">
    <property type="entry name" value="PRK09375.1-4"/>
    <property type="match status" value="1"/>
</dbReference>
<dbReference type="Pfam" id="PF02445">
    <property type="entry name" value="NadA"/>
    <property type="match status" value="1"/>
</dbReference>
<comment type="subcellular location">
    <subcellularLocation>
        <location evidence="10">Cytoplasm</location>
    </subcellularLocation>
</comment>
<evidence type="ECO:0000256" key="7">
    <source>
        <dbReference type="ARBA" id="ARBA00022723"/>
    </source>
</evidence>
<dbReference type="GO" id="GO:0008987">
    <property type="term" value="F:quinolinate synthetase A activity"/>
    <property type="evidence" value="ECO:0007669"/>
    <property type="project" value="UniProtKB-UniRule"/>
</dbReference>
<evidence type="ECO:0000256" key="5">
    <source>
        <dbReference type="ARBA" id="ARBA00022642"/>
    </source>
</evidence>
<evidence type="ECO:0000313" key="11">
    <source>
        <dbReference type="EMBL" id="RJP74370.1"/>
    </source>
</evidence>
<keyword evidence="8 10" id="KW-0408">Iron</keyword>
<keyword evidence="9 10" id="KW-0411">Iron-sulfur</keyword>
<dbReference type="EMBL" id="QZKI01000016">
    <property type="protein sequence ID" value="RJP74370.1"/>
    <property type="molecule type" value="Genomic_DNA"/>
</dbReference>
<dbReference type="PANTHER" id="PTHR30573:SF0">
    <property type="entry name" value="QUINOLINATE SYNTHASE, CHLOROPLASTIC"/>
    <property type="match status" value="1"/>
</dbReference>
<evidence type="ECO:0000256" key="9">
    <source>
        <dbReference type="ARBA" id="ARBA00023014"/>
    </source>
</evidence>
<feature type="binding site" evidence="10">
    <location>
        <position position="267"/>
    </location>
    <ligand>
        <name>[4Fe-4S] cluster</name>
        <dbReference type="ChEBI" id="CHEBI:49883"/>
    </ligand>
</feature>
<dbReference type="EC" id="2.5.1.72" evidence="2 10"/>
<evidence type="ECO:0000256" key="10">
    <source>
        <dbReference type="HAMAP-Rule" id="MF_00568"/>
    </source>
</evidence>
<dbReference type="NCBIfam" id="TIGR00550">
    <property type="entry name" value="nadA"/>
    <property type="match status" value="1"/>
</dbReference>
<comment type="function">
    <text evidence="10">Catalyzes the condensation of iminoaspartate with dihydroxyacetone phosphate to form quinolinate.</text>
</comment>
<reference evidence="11 12" key="1">
    <citation type="journal article" date="2017" name="ISME J.">
        <title>Energy and carbon metabolisms in a deep terrestrial subsurface fluid microbial community.</title>
        <authorList>
            <person name="Momper L."/>
            <person name="Jungbluth S.P."/>
            <person name="Lee M.D."/>
            <person name="Amend J.P."/>
        </authorList>
    </citation>
    <scope>NUCLEOTIDE SEQUENCE [LARGE SCALE GENOMIC DNA]</scope>
    <source>
        <strain evidence="11">SURF_17</strain>
    </source>
</reference>
<keyword evidence="7 10" id="KW-0479">Metal-binding</keyword>
<dbReference type="GO" id="GO:0046872">
    <property type="term" value="F:metal ion binding"/>
    <property type="evidence" value="ECO:0007669"/>
    <property type="project" value="UniProtKB-KW"/>
</dbReference>
<feature type="binding site" evidence="10">
    <location>
        <position position="222"/>
    </location>
    <ligand>
        <name>iminosuccinate</name>
        <dbReference type="ChEBI" id="CHEBI:77875"/>
    </ligand>
</feature>
<feature type="binding site" evidence="10">
    <location>
        <position position="179"/>
    </location>
    <ligand>
        <name>[4Fe-4S] cluster</name>
        <dbReference type="ChEBI" id="CHEBI:49883"/>
    </ligand>
</feature>
<dbReference type="AlphaFoldDB" id="A0A419F7I3"/>
<evidence type="ECO:0000313" key="12">
    <source>
        <dbReference type="Proteomes" id="UP000285961"/>
    </source>
</evidence>
<dbReference type="InterPro" id="IPR036094">
    <property type="entry name" value="NadA_sf"/>
</dbReference>
<comment type="similarity">
    <text evidence="10">Belongs to the quinolinate synthase family. Type 2 subfamily.</text>
</comment>
<dbReference type="GO" id="GO:0034628">
    <property type="term" value="P:'de novo' NAD+ biosynthetic process from L-aspartate"/>
    <property type="evidence" value="ECO:0007669"/>
    <property type="project" value="TreeGrafter"/>
</dbReference>
<protein>
    <recommendedName>
        <fullName evidence="2 10">Quinolinate synthase</fullName>
        <ecNumber evidence="2 10">2.5.1.72</ecNumber>
    </recommendedName>
</protein>
<dbReference type="InterPro" id="IPR003473">
    <property type="entry name" value="NadA"/>
</dbReference>
<comment type="pathway">
    <text evidence="1 10">Cofactor biosynthesis; NAD(+) biosynthesis; quinolinate from iminoaspartate: step 1/1.</text>
</comment>
<dbReference type="HAMAP" id="MF_00568">
    <property type="entry name" value="NadA_type2"/>
    <property type="match status" value="1"/>
</dbReference>
<organism evidence="11 12">
    <name type="scientific">Candidatus Abyssobacteria bacterium SURF_17</name>
    <dbReference type="NCBI Taxonomy" id="2093361"/>
    <lineage>
        <taxon>Bacteria</taxon>
        <taxon>Pseudomonadati</taxon>
        <taxon>Candidatus Hydrogenedentota</taxon>
        <taxon>Candidatus Abyssobacteria</taxon>
    </lineage>
</organism>
<dbReference type="UniPathway" id="UPA00253">
    <property type="reaction ID" value="UER00327"/>
</dbReference>
<feature type="binding site" evidence="10">
    <location>
        <begin position="120"/>
        <end position="122"/>
    </location>
    <ligand>
        <name>iminosuccinate</name>
        <dbReference type="ChEBI" id="CHEBI:77875"/>
    </ligand>
</feature>
<feature type="binding site" evidence="10">
    <location>
        <position position="94"/>
    </location>
    <ligand>
        <name>[4Fe-4S] cluster</name>
        <dbReference type="ChEBI" id="CHEBI:49883"/>
    </ligand>
</feature>
<keyword evidence="5 10" id="KW-0662">Pyridine nucleotide biosynthesis</keyword>
<dbReference type="FunFam" id="3.40.50.10800:FF:000003">
    <property type="entry name" value="Quinolinate synthase A"/>
    <property type="match status" value="1"/>
</dbReference>
<dbReference type="NCBIfam" id="NF006878">
    <property type="entry name" value="PRK09375.1-2"/>
    <property type="match status" value="1"/>
</dbReference>
<feature type="binding site" evidence="10">
    <location>
        <begin position="205"/>
        <end position="207"/>
    </location>
    <ligand>
        <name>iminosuccinate</name>
        <dbReference type="ChEBI" id="CHEBI:77875"/>
    </ligand>
</feature>
<evidence type="ECO:0000256" key="1">
    <source>
        <dbReference type="ARBA" id="ARBA00005065"/>
    </source>
</evidence>
<comment type="cofactor">
    <cofactor evidence="10">
        <name>[4Fe-4S] cluster</name>
        <dbReference type="ChEBI" id="CHEBI:49883"/>
    </cofactor>
    <text evidence="10">Binds 1 [4Fe-4S] cluster per subunit.</text>
</comment>
<dbReference type="InterPro" id="IPR023066">
    <property type="entry name" value="Quinolinate_synth_type2"/>
</dbReference>
<evidence type="ECO:0000256" key="8">
    <source>
        <dbReference type="ARBA" id="ARBA00023004"/>
    </source>
</evidence>
<dbReference type="Proteomes" id="UP000285961">
    <property type="component" value="Unassembled WGS sequence"/>
</dbReference>
<feature type="binding site" evidence="10">
    <location>
        <position position="137"/>
    </location>
    <ligand>
        <name>iminosuccinate</name>
        <dbReference type="ChEBI" id="CHEBI:77875"/>
    </ligand>
</feature>
<comment type="catalytic activity">
    <reaction evidence="10">
        <text>iminosuccinate + dihydroxyacetone phosphate = quinolinate + phosphate + 2 H2O + H(+)</text>
        <dbReference type="Rhea" id="RHEA:25888"/>
        <dbReference type="ChEBI" id="CHEBI:15377"/>
        <dbReference type="ChEBI" id="CHEBI:15378"/>
        <dbReference type="ChEBI" id="CHEBI:29959"/>
        <dbReference type="ChEBI" id="CHEBI:43474"/>
        <dbReference type="ChEBI" id="CHEBI:57642"/>
        <dbReference type="ChEBI" id="CHEBI:77875"/>
        <dbReference type="EC" id="2.5.1.72"/>
    </reaction>
</comment>
<comment type="caution">
    <text evidence="11">The sequence shown here is derived from an EMBL/GenBank/DDBJ whole genome shotgun (WGS) entry which is preliminary data.</text>
</comment>
<name>A0A419F7I3_9BACT</name>
<dbReference type="GO" id="GO:0005737">
    <property type="term" value="C:cytoplasm"/>
    <property type="evidence" value="ECO:0007669"/>
    <property type="project" value="UniProtKB-SubCell"/>
</dbReference>
<gene>
    <name evidence="10 11" type="primary">nadA</name>
    <name evidence="11" type="ORF">C4532_02865</name>
</gene>
<proteinExistence type="inferred from homology"/>
<keyword evidence="4 10" id="KW-0963">Cytoplasm</keyword>
<evidence type="ECO:0000256" key="6">
    <source>
        <dbReference type="ARBA" id="ARBA00022679"/>
    </source>
</evidence>
<feature type="binding site" evidence="10">
    <location>
        <position position="49"/>
    </location>
    <ligand>
        <name>iminosuccinate</name>
        <dbReference type="ChEBI" id="CHEBI:77875"/>
    </ligand>
</feature>
<feature type="binding site" evidence="10">
    <location>
        <position position="32"/>
    </location>
    <ligand>
        <name>iminosuccinate</name>
        <dbReference type="ChEBI" id="CHEBI:77875"/>
    </ligand>
</feature>
<evidence type="ECO:0000256" key="4">
    <source>
        <dbReference type="ARBA" id="ARBA00022490"/>
    </source>
</evidence>
<accession>A0A419F7I3</accession>
<keyword evidence="3 10" id="KW-0004">4Fe-4S</keyword>
<dbReference type="PANTHER" id="PTHR30573">
    <property type="entry name" value="QUINOLINATE SYNTHETASE A"/>
    <property type="match status" value="1"/>
</dbReference>
<evidence type="ECO:0000256" key="3">
    <source>
        <dbReference type="ARBA" id="ARBA00022485"/>
    </source>
</evidence>
<keyword evidence="6 10" id="KW-0808">Transferase</keyword>
<evidence type="ECO:0000256" key="2">
    <source>
        <dbReference type="ARBA" id="ARBA00012669"/>
    </source>
</evidence>
<sequence length="310" mass="34842">MQQHPDYQRYIGALKDEIAALRKERNAVILAHNYQRDEIQELADFCGDSLGLSKQAAKTDADVIVFCGVHFMAESAAILSPRKTVLLPVEEAGCPMADMIDVPRLRELKQQHPDATVVTYVNSSAAIKAESDVCCTSANAVKVVKSVDAKKIIFTPDKNLALYVSRFTDKEIIAYEGFCPTHILIHADAVKRVKAEHPKALFVAHPECLPDVIDIADYVCSTSGMYEFVKNSDASEFIIGTESGILYRLRKENPQKKFYLVSKHIICPNMKMTTLDWLAQSLRYMRFKVEVPEDIRVKAKKSLDRMLEVS</sequence>